<dbReference type="Proteomes" id="UP000584374">
    <property type="component" value="Unassembled WGS sequence"/>
</dbReference>
<dbReference type="RefSeq" id="WP_184722109.1">
    <property type="nucleotide sequence ID" value="NZ_JACHIW010000001.1"/>
</dbReference>
<dbReference type="EMBL" id="JACHIW010000001">
    <property type="protein sequence ID" value="MBB5152579.1"/>
    <property type="molecule type" value="Genomic_DNA"/>
</dbReference>
<evidence type="ECO:0000313" key="2">
    <source>
        <dbReference type="Proteomes" id="UP000584374"/>
    </source>
</evidence>
<dbReference type="AlphaFoldDB" id="A0A840Q1F9"/>
<sequence length="449" mass="49651">MTSTFEQARAVADAVLYEGYLLYPYRASAAKNQARWQFGVLVPPSFAAPERGEHGETQTECVLDAPATATLHVRLRFLHVQQRLVQDPNRHVVSHLVVNGEDVPAWDETVEYERDVVVPLARLLSGDHVAAVVVDGAEDVEELRDADGRMRGRIVRVRQPLTGVLRISASPISGPYGGFRIRVLVANTTARAELDSSRECALRHSLVATHLLLGVTEGAFLSLVDPPEWARPVVEECENVRTWPVLLGASDRSDAMLSSPIILYDNPAIAPESPQPLFDGTEIDEILTLRTMALTEAEKRAARSTDPHARALLDGIDGLPAEWLERLHGTMRSVRSTVREPRVPWWDPAADESVSPDTDSVQVAGTRVAKGSRVRLKPGRRRTDAQDMFLHGRTATVQGVFVDVDDEQYLAVTLDEDPAAELQSEHGRFRYFFLDEIEPGEGGPCEHEC</sequence>
<protein>
    <submittedName>
        <fullName evidence="1">Uncharacterized protein</fullName>
    </submittedName>
</protein>
<accession>A0A840Q1F9</accession>
<organism evidence="1 2">
    <name type="scientific">Saccharopolyspora phatthalungensis</name>
    <dbReference type="NCBI Taxonomy" id="664693"/>
    <lineage>
        <taxon>Bacteria</taxon>
        <taxon>Bacillati</taxon>
        <taxon>Actinomycetota</taxon>
        <taxon>Actinomycetes</taxon>
        <taxon>Pseudonocardiales</taxon>
        <taxon>Pseudonocardiaceae</taxon>
        <taxon>Saccharopolyspora</taxon>
    </lineage>
</organism>
<reference evidence="1 2" key="1">
    <citation type="submission" date="2020-08" db="EMBL/GenBank/DDBJ databases">
        <title>Sequencing the genomes of 1000 actinobacteria strains.</title>
        <authorList>
            <person name="Klenk H.-P."/>
        </authorList>
    </citation>
    <scope>NUCLEOTIDE SEQUENCE [LARGE SCALE GENOMIC DNA]</scope>
    <source>
        <strain evidence="1 2">DSM 45584</strain>
    </source>
</reference>
<proteinExistence type="predicted"/>
<keyword evidence="2" id="KW-1185">Reference proteome</keyword>
<comment type="caution">
    <text evidence="1">The sequence shown here is derived from an EMBL/GenBank/DDBJ whole genome shotgun (WGS) entry which is preliminary data.</text>
</comment>
<gene>
    <name evidence="1" type="ORF">BJ970_000113</name>
</gene>
<name>A0A840Q1F9_9PSEU</name>
<evidence type="ECO:0000313" key="1">
    <source>
        <dbReference type="EMBL" id="MBB5152579.1"/>
    </source>
</evidence>